<evidence type="ECO:0000256" key="5">
    <source>
        <dbReference type="ARBA" id="ARBA00022989"/>
    </source>
</evidence>
<protein>
    <submittedName>
        <fullName evidence="9">ABC transporter permease</fullName>
    </submittedName>
</protein>
<dbReference type="Pfam" id="PF00528">
    <property type="entry name" value="BPD_transp_1"/>
    <property type="match status" value="1"/>
</dbReference>
<dbReference type="SUPFAM" id="SSF161098">
    <property type="entry name" value="MetI-like"/>
    <property type="match status" value="2"/>
</dbReference>
<feature type="transmembrane region" description="Helical" evidence="7">
    <location>
        <begin position="144"/>
        <end position="168"/>
    </location>
</feature>
<evidence type="ECO:0000313" key="9">
    <source>
        <dbReference type="EMBL" id="MFD1508461.1"/>
    </source>
</evidence>
<feature type="transmembrane region" description="Helical" evidence="7">
    <location>
        <begin position="298"/>
        <end position="324"/>
    </location>
</feature>
<dbReference type="PROSITE" id="PS50928">
    <property type="entry name" value="ABC_TM1"/>
    <property type="match status" value="2"/>
</dbReference>
<comment type="subcellular location">
    <subcellularLocation>
        <location evidence="1 7">Cell membrane</location>
        <topology evidence="1 7">Multi-pass membrane protein</topology>
    </subcellularLocation>
</comment>
<keyword evidence="5 7" id="KW-1133">Transmembrane helix</keyword>
<dbReference type="PANTHER" id="PTHR30183">
    <property type="entry name" value="MOLYBDENUM TRANSPORT SYSTEM PERMEASE PROTEIN MODB"/>
    <property type="match status" value="1"/>
</dbReference>
<keyword evidence="4 7" id="KW-0812">Transmembrane</keyword>
<feature type="domain" description="ABC transmembrane type-1" evidence="8">
    <location>
        <begin position="351"/>
        <end position="541"/>
    </location>
</feature>
<accession>A0ABW4EDD0</accession>
<evidence type="ECO:0000256" key="3">
    <source>
        <dbReference type="ARBA" id="ARBA00022475"/>
    </source>
</evidence>
<feature type="transmembrane region" description="Helical" evidence="7">
    <location>
        <begin position="391"/>
        <end position="414"/>
    </location>
</feature>
<evidence type="ECO:0000313" key="10">
    <source>
        <dbReference type="Proteomes" id="UP001597186"/>
    </source>
</evidence>
<evidence type="ECO:0000256" key="2">
    <source>
        <dbReference type="ARBA" id="ARBA00022448"/>
    </source>
</evidence>
<dbReference type="CDD" id="cd06261">
    <property type="entry name" value="TM_PBP2"/>
    <property type="match status" value="1"/>
</dbReference>
<comment type="similarity">
    <text evidence="7">Belongs to the binding-protein-dependent transport system permease family.</text>
</comment>
<feature type="transmembrane region" description="Helical" evidence="7">
    <location>
        <begin position="104"/>
        <end position="124"/>
    </location>
</feature>
<feature type="transmembrane region" description="Helical" evidence="7">
    <location>
        <begin position="352"/>
        <end position="371"/>
    </location>
</feature>
<gene>
    <name evidence="9" type="ORF">ACFTOW_03470</name>
</gene>
<feature type="transmembrane region" description="Helical" evidence="7">
    <location>
        <begin position="523"/>
        <end position="544"/>
    </location>
</feature>
<dbReference type="Gene3D" id="1.10.3720.10">
    <property type="entry name" value="MetI-like"/>
    <property type="match status" value="2"/>
</dbReference>
<keyword evidence="3" id="KW-1003">Cell membrane</keyword>
<feature type="transmembrane region" description="Helical" evidence="7">
    <location>
        <begin position="249"/>
        <end position="271"/>
    </location>
</feature>
<evidence type="ECO:0000256" key="7">
    <source>
        <dbReference type="RuleBase" id="RU363032"/>
    </source>
</evidence>
<feature type="transmembrane region" description="Helical" evidence="7">
    <location>
        <begin position="59"/>
        <end position="83"/>
    </location>
</feature>
<feature type="domain" description="ABC transmembrane type-1" evidence="8">
    <location>
        <begin position="53"/>
        <end position="272"/>
    </location>
</feature>
<evidence type="ECO:0000256" key="6">
    <source>
        <dbReference type="ARBA" id="ARBA00023136"/>
    </source>
</evidence>
<comment type="caution">
    <text evidence="9">The sequence shown here is derived from an EMBL/GenBank/DDBJ whole genome shotgun (WGS) entry which is preliminary data.</text>
</comment>
<reference evidence="10" key="1">
    <citation type="journal article" date="2019" name="Int. J. Syst. Evol. Microbiol.">
        <title>The Global Catalogue of Microorganisms (GCM) 10K type strain sequencing project: providing services to taxonomists for standard genome sequencing and annotation.</title>
        <authorList>
            <consortium name="The Broad Institute Genomics Platform"/>
            <consortium name="The Broad Institute Genome Sequencing Center for Infectious Disease"/>
            <person name="Wu L."/>
            <person name="Ma J."/>
        </authorList>
    </citation>
    <scope>NUCLEOTIDE SEQUENCE [LARGE SCALE GENOMIC DNA]</scope>
    <source>
        <strain evidence="10">CGMCC 1.12477</strain>
    </source>
</reference>
<keyword evidence="2 7" id="KW-0813">Transport</keyword>
<dbReference type="InterPro" id="IPR000515">
    <property type="entry name" value="MetI-like"/>
</dbReference>
<evidence type="ECO:0000256" key="1">
    <source>
        <dbReference type="ARBA" id="ARBA00004651"/>
    </source>
</evidence>
<feature type="transmembrane region" description="Helical" evidence="7">
    <location>
        <begin position="205"/>
        <end position="224"/>
    </location>
</feature>
<dbReference type="Proteomes" id="UP001597186">
    <property type="component" value="Unassembled WGS sequence"/>
</dbReference>
<feature type="transmembrane region" description="Helical" evidence="7">
    <location>
        <begin position="474"/>
        <end position="494"/>
    </location>
</feature>
<keyword evidence="6 7" id="KW-0472">Membrane</keyword>
<evidence type="ECO:0000256" key="4">
    <source>
        <dbReference type="ARBA" id="ARBA00022692"/>
    </source>
</evidence>
<organism evidence="9 10">
    <name type="scientific">Lacimonas salitolerans</name>
    <dbReference type="NCBI Taxonomy" id="1323750"/>
    <lineage>
        <taxon>Bacteria</taxon>
        <taxon>Pseudomonadati</taxon>
        <taxon>Pseudomonadota</taxon>
        <taxon>Alphaproteobacteria</taxon>
        <taxon>Rhodobacterales</taxon>
        <taxon>Paracoccaceae</taxon>
        <taxon>Lacimonas</taxon>
    </lineage>
</organism>
<dbReference type="EMBL" id="JBHUDD010000027">
    <property type="protein sequence ID" value="MFD1508461.1"/>
    <property type="molecule type" value="Genomic_DNA"/>
</dbReference>
<keyword evidence="10" id="KW-1185">Reference proteome</keyword>
<feature type="transmembrane region" description="Helical" evidence="7">
    <location>
        <begin position="420"/>
        <end position="440"/>
    </location>
</feature>
<name>A0ABW4EDD0_9RHOB</name>
<sequence>MRYLPALVIALLLGPVLAGLLGTLAPAFGILPVIGRTQPGLEAFGALLDWPGLASAVRLSLVTGLGSAVISLGIVTLLVACWSGTRSFAAFRRVLSPLLSVPHAAAAFGLAFLIAPSGLIVRGLSPWATGWTQPPDLLIVQDPMGLSLLAGLVVKEVPFLLLMTLAALGQADATRAETVARSLGHDRPAAWLKAVFPLVYRQIRLPVLVVLAFSMTVVDVAMILGPNTPPTLAVQILRWMSDPDLDMRLQGAAAATLQLVLVLAALALWWLGERLVARLGRAWVWSGHRRAGGRVTAALALGLAGMAAAAVLAGLVVLGVWSVAGFWSFPEAWPEAVTWRTWARHWPGVRDALAVTMAIAALATGLALALAMGCLEAEHRFGLRLRARGQWLLYLPLLVPQVAFLPGVQTWMLMLGVKGGLAAVVAAHVIFVFPYVFLSLGDPFRAWDARQATVAHSLGAGPGRVLWAVRLPMLLAPVLTAAAVGWAVSVGQYLPTLLIGGGRVSSVTTEAVALASGGDRRAIGVWALVQTALALVPFALAIGLPRVLFRNRRGVLHG</sequence>
<proteinExistence type="inferred from homology"/>
<evidence type="ECO:0000259" key="8">
    <source>
        <dbReference type="PROSITE" id="PS50928"/>
    </source>
</evidence>
<dbReference type="RefSeq" id="WP_379913266.1">
    <property type="nucleotide sequence ID" value="NZ_JBHUDD010000027.1"/>
</dbReference>
<dbReference type="PANTHER" id="PTHR30183:SF6">
    <property type="entry name" value="INNER MEMBRANE ABC TRANSPORTER PERMEASE PROTEIN YNJC"/>
    <property type="match status" value="1"/>
</dbReference>
<dbReference type="InterPro" id="IPR035906">
    <property type="entry name" value="MetI-like_sf"/>
</dbReference>